<dbReference type="InterPro" id="IPR036901">
    <property type="entry name" value="Asp/Orn_carbamoylTrfase_sf"/>
</dbReference>
<dbReference type="NCBIfam" id="TIGR00658">
    <property type="entry name" value="orni_carb_tr"/>
    <property type="match status" value="1"/>
</dbReference>
<dbReference type="PRINTS" id="PR00102">
    <property type="entry name" value="OTCASE"/>
</dbReference>
<dbReference type="Pfam" id="PF00185">
    <property type="entry name" value="OTCace"/>
    <property type="match status" value="1"/>
</dbReference>
<gene>
    <name evidence="8" type="ORF">DAEQUDRAFT_673076</name>
</gene>
<comment type="similarity">
    <text evidence="1">Belongs to the aspartate/ornithine carbamoyltransferase superfamily. OTCase family.</text>
</comment>
<dbReference type="Pfam" id="PF02729">
    <property type="entry name" value="OTCace_N"/>
    <property type="match status" value="1"/>
</dbReference>
<evidence type="ECO:0000259" key="7">
    <source>
        <dbReference type="Pfam" id="PF02729"/>
    </source>
</evidence>
<name>A0A165NYM0_9APHY</name>
<dbReference type="GO" id="GO:0016597">
    <property type="term" value="F:amino acid binding"/>
    <property type="evidence" value="ECO:0007669"/>
    <property type="project" value="InterPro"/>
</dbReference>
<dbReference type="GO" id="GO:0019240">
    <property type="term" value="P:citrulline biosynthetic process"/>
    <property type="evidence" value="ECO:0007669"/>
    <property type="project" value="TreeGrafter"/>
</dbReference>
<dbReference type="InterPro" id="IPR006130">
    <property type="entry name" value="Asp/Orn_carbamoylTrfase"/>
</dbReference>
<dbReference type="PRINTS" id="PR00100">
    <property type="entry name" value="AOTCASE"/>
</dbReference>
<dbReference type="InterPro" id="IPR002292">
    <property type="entry name" value="Orn/put_carbamltrans"/>
</dbReference>
<evidence type="ECO:0000256" key="4">
    <source>
        <dbReference type="RuleBase" id="RU003634"/>
    </source>
</evidence>
<keyword evidence="9" id="KW-1185">Reference proteome</keyword>
<dbReference type="FunFam" id="3.40.50.1370:FF:000008">
    <property type="entry name" value="Ornithine carbamoyltransferase"/>
    <property type="match status" value="1"/>
</dbReference>
<dbReference type="PROSITE" id="PS00097">
    <property type="entry name" value="CARBAMOYLTRANSFERASE"/>
    <property type="match status" value="1"/>
</dbReference>
<dbReference type="Proteomes" id="UP000076727">
    <property type="component" value="Unassembled WGS sequence"/>
</dbReference>
<dbReference type="STRING" id="1314783.A0A165NYM0"/>
<dbReference type="EMBL" id="KV429075">
    <property type="protein sequence ID" value="KZT67538.1"/>
    <property type="molecule type" value="Genomic_DNA"/>
</dbReference>
<dbReference type="PANTHER" id="PTHR45753">
    <property type="entry name" value="ORNITHINE CARBAMOYLTRANSFERASE, MITOCHONDRIAL"/>
    <property type="match status" value="1"/>
</dbReference>
<dbReference type="InterPro" id="IPR006132">
    <property type="entry name" value="Asp/Orn_carbamoyltranf_P-bd"/>
</dbReference>
<dbReference type="SUPFAM" id="SSF53671">
    <property type="entry name" value="Aspartate/ornithine carbamoyltransferase"/>
    <property type="match status" value="1"/>
</dbReference>
<evidence type="ECO:0000256" key="3">
    <source>
        <dbReference type="ARBA" id="ARBA00022679"/>
    </source>
</evidence>
<evidence type="ECO:0000259" key="6">
    <source>
        <dbReference type="Pfam" id="PF00185"/>
    </source>
</evidence>
<dbReference type="AlphaFoldDB" id="A0A165NYM0"/>
<dbReference type="EC" id="2.1.3.3" evidence="2"/>
<protein>
    <recommendedName>
        <fullName evidence="2">ornithine carbamoyltransferase</fullName>
        <ecNumber evidence="2">2.1.3.3</ecNumber>
    </recommendedName>
</protein>
<evidence type="ECO:0000313" key="8">
    <source>
        <dbReference type="EMBL" id="KZT67538.1"/>
    </source>
</evidence>
<dbReference type="OrthoDB" id="10252326at2759"/>
<sequence>MATTVSRRPPHLMTLADLHPSQINTLLVHASRLKRRTLGLLRHGRLGEPPATNRKSLSTSLEFKTIALLFSKRSTRTRISAETATDLLRGRALFLGKEDIQLGVNESVRDSAQVISGMCQGIFARVGDHSDIEELAKYSQVPVINALSSLWHPTQVLADLLTLREIPELVTKPEPEPTGKTKHSLPKLRPLTVAYIGDSANVLHDMLVAYPRIGQQLRIASPEKYRAPKPVWDRVVELECDKNIFWTADPREAVHGADVVVTDTWISMGQEAEKEQRLKDFQGYQVTEQLCREGGAKENWKFLHCLPRKAHEVDDEVFYGPRSLVFRESHNRKWTIMALFDLLFGHWSIPNSPGMLWPRKTPQVDANDEISSSLPPGPAQLPKTLVSKSPEKDDFYPPMSQ</sequence>
<keyword evidence="3 4" id="KW-0808">Transferase</keyword>
<dbReference type="Gene3D" id="3.40.50.1370">
    <property type="entry name" value="Aspartate/ornithine carbamoyltransferase"/>
    <property type="match status" value="2"/>
</dbReference>
<evidence type="ECO:0000256" key="1">
    <source>
        <dbReference type="ARBA" id="ARBA00007805"/>
    </source>
</evidence>
<dbReference type="InterPro" id="IPR006131">
    <property type="entry name" value="Asp_carbamoyltransf_Asp/Orn-bd"/>
</dbReference>
<evidence type="ECO:0000313" key="9">
    <source>
        <dbReference type="Proteomes" id="UP000076727"/>
    </source>
</evidence>
<dbReference type="PANTHER" id="PTHR45753:SF3">
    <property type="entry name" value="ORNITHINE TRANSCARBAMYLASE, MITOCHONDRIAL"/>
    <property type="match status" value="1"/>
</dbReference>
<feature type="domain" description="Aspartate/ornithine carbamoyltransferase carbamoyl-P binding" evidence="7">
    <location>
        <begin position="11"/>
        <end position="165"/>
    </location>
</feature>
<dbReference type="GO" id="GO:0005739">
    <property type="term" value="C:mitochondrion"/>
    <property type="evidence" value="ECO:0007669"/>
    <property type="project" value="TreeGrafter"/>
</dbReference>
<feature type="domain" description="Aspartate/ornithine carbamoyltransferase Asp/Orn-binding" evidence="6">
    <location>
        <begin position="191"/>
        <end position="342"/>
    </location>
</feature>
<evidence type="ECO:0000256" key="5">
    <source>
        <dbReference type="SAM" id="MobiDB-lite"/>
    </source>
</evidence>
<proteinExistence type="inferred from homology"/>
<evidence type="ECO:0000256" key="2">
    <source>
        <dbReference type="ARBA" id="ARBA00013007"/>
    </source>
</evidence>
<reference evidence="8 9" key="1">
    <citation type="journal article" date="2016" name="Mol. Biol. Evol.">
        <title>Comparative Genomics of Early-Diverging Mushroom-Forming Fungi Provides Insights into the Origins of Lignocellulose Decay Capabilities.</title>
        <authorList>
            <person name="Nagy L.G."/>
            <person name="Riley R."/>
            <person name="Tritt A."/>
            <person name="Adam C."/>
            <person name="Daum C."/>
            <person name="Floudas D."/>
            <person name="Sun H."/>
            <person name="Yadav J.S."/>
            <person name="Pangilinan J."/>
            <person name="Larsson K.H."/>
            <person name="Matsuura K."/>
            <person name="Barry K."/>
            <person name="Labutti K."/>
            <person name="Kuo R."/>
            <person name="Ohm R.A."/>
            <person name="Bhattacharya S.S."/>
            <person name="Shirouzu T."/>
            <person name="Yoshinaga Y."/>
            <person name="Martin F.M."/>
            <person name="Grigoriev I.V."/>
            <person name="Hibbett D.S."/>
        </authorList>
    </citation>
    <scope>NUCLEOTIDE SEQUENCE [LARGE SCALE GENOMIC DNA]</scope>
    <source>
        <strain evidence="8 9">L-15889</strain>
    </source>
</reference>
<dbReference type="GO" id="GO:0004585">
    <property type="term" value="F:ornithine carbamoyltransferase activity"/>
    <property type="evidence" value="ECO:0007669"/>
    <property type="project" value="UniProtKB-EC"/>
</dbReference>
<accession>A0A165NYM0</accession>
<organism evidence="8 9">
    <name type="scientific">Daedalea quercina L-15889</name>
    <dbReference type="NCBI Taxonomy" id="1314783"/>
    <lineage>
        <taxon>Eukaryota</taxon>
        <taxon>Fungi</taxon>
        <taxon>Dikarya</taxon>
        <taxon>Basidiomycota</taxon>
        <taxon>Agaricomycotina</taxon>
        <taxon>Agaricomycetes</taxon>
        <taxon>Polyporales</taxon>
        <taxon>Fomitopsis</taxon>
    </lineage>
</organism>
<dbReference type="GO" id="GO:0042450">
    <property type="term" value="P:L-arginine biosynthetic process via ornithine"/>
    <property type="evidence" value="ECO:0007669"/>
    <property type="project" value="TreeGrafter"/>
</dbReference>
<feature type="region of interest" description="Disordered" evidence="5">
    <location>
        <begin position="358"/>
        <end position="401"/>
    </location>
</feature>